<keyword evidence="2" id="KW-0547">Nucleotide-binding</keyword>
<dbReference type="PANTHER" id="PTHR37825:SF1">
    <property type="entry name" value="TRNA(MET) CYTIDINE ACETATE LIGASE"/>
    <property type="match status" value="1"/>
</dbReference>
<comment type="subcellular location">
    <subcellularLocation>
        <location evidence="2">Cytoplasm</location>
    </subcellularLocation>
</comment>
<organism evidence="3 4">
    <name type="scientific">Clostridium frigoris</name>
    <dbReference type="NCBI Taxonomy" id="205327"/>
    <lineage>
        <taxon>Bacteria</taxon>
        <taxon>Bacillati</taxon>
        <taxon>Bacillota</taxon>
        <taxon>Clostridia</taxon>
        <taxon>Eubacteriales</taxon>
        <taxon>Clostridiaceae</taxon>
        <taxon>Clostridium</taxon>
    </lineage>
</organism>
<dbReference type="EC" id="6.3.4.-" evidence="2"/>
<comment type="catalytic activity">
    <reaction evidence="2">
        <text>cytidine(34) in elongator tRNA(Met) + acetate + ATP = N(4)-acetylcytidine(34) in elongator tRNA(Met) + AMP + diphosphate</text>
        <dbReference type="Rhea" id="RHEA:58144"/>
        <dbReference type="Rhea" id="RHEA-COMP:10693"/>
        <dbReference type="Rhea" id="RHEA-COMP:10694"/>
        <dbReference type="ChEBI" id="CHEBI:30089"/>
        <dbReference type="ChEBI" id="CHEBI:30616"/>
        <dbReference type="ChEBI" id="CHEBI:33019"/>
        <dbReference type="ChEBI" id="CHEBI:74900"/>
        <dbReference type="ChEBI" id="CHEBI:82748"/>
        <dbReference type="ChEBI" id="CHEBI:456215"/>
    </reaction>
</comment>
<dbReference type="HAMAP" id="MF_01539">
    <property type="entry name" value="TmcAL"/>
    <property type="match status" value="1"/>
</dbReference>
<dbReference type="Proteomes" id="UP000776252">
    <property type="component" value="Unassembled WGS sequence"/>
</dbReference>
<dbReference type="InterPro" id="IPR008513">
    <property type="entry name" value="tRNA(Met)_cyd_acetate_ligase"/>
</dbReference>
<feature type="binding site" evidence="2">
    <location>
        <position position="102"/>
    </location>
    <ligand>
        <name>ATP</name>
        <dbReference type="ChEBI" id="CHEBI:30616"/>
    </ligand>
</feature>
<comment type="function">
    <text evidence="2">Catalyzes the formation of N(4)-acetylcytidine (ac(4)C) at the wobble position of elongator tRNA(Met), using acetate and ATP as substrates. First activates an acetate ion to form acetyladenylate (Ac-AMP) and then transfers the acetyl group to tRNA to form ac(4)C34.</text>
</comment>
<comment type="similarity">
    <text evidence="2">Belongs to the TmcAL family.</text>
</comment>
<dbReference type="NCBIfam" id="NF010191">
    <property type="entry name" value="PRK13670.1"/>
    <property type="match status" value="1"/>
</dbReference>
<reference evidence="3 4" key="1">
    <citation type="submission" date="2021-06" db="EMBL/GenBank/DDBJ databases">
        <title>Clostridia strains as spoilage organisms.</title>
        <authorList>
            <person name="Wambui J."/>
            <person name="Stephan R."/>
            <person name="Stevens M.J.A."/>
        </authorList>
    </citation>
    <scope>NUCLEOTIDE SEQUENCE [LARGE SCALE GENOMIC DNA]</scope>
    <source>
        <strain evidence="3 4">DSM 14204</strain>
    </source>
</reference>
<keyword evidence="2" id="KW-0694">RNA-binding</keyword>
<dbReference type="Pfam" id="PF05636">
    <property type="entry name" value="HIGH_NTase1"/>
    <property type="match status" value="1"/>
</dbReference>
<keyword evidence="4" id="KW-1185">Reference proteome</keyword>
<keyword evidence="2" id="KW-0067">ATP-binding</keyword>
<feature type="binding site" evidence="2">
    <location>
        <begin position="196"/>
        <end position="197"/>
    </location>
    <ligand>
        <name>ATP</name>
        <dbReference type="ChEBI" id="CHEBI:30616"/>
    </ligand>
</feature>
<dbReference type="RefSeq" id="WP_216149841.1">
    <property type="nucleotide sequence ID" value="NZ_JAHLDV010000029.1"/>
</dbReference>
<keyword evidence="2" id="KW-0436">Ligase</keyword>
<evidence type="ECO:0000256" key="1">
    <source>
        <dbReference type="ARBA" id="ARBA00022694"/>
    </source>
</evidence>
<feature type="binding site" evidence="2">
    <location>
        <begin position="7"/>
        <end position="20"/>
    </location>
    <ligand>
        <name>ATP</name>
        <dbReference type="ChEBI" id="CHEBI:30616"/>
    </ligand>
</feature>
<feature type="binding site" evidence="2">
    <location>
        <position position="171"/>
    </location>
    <ligand>
        <name>ATP</name>
        <dbReference type="ChEBI" id="CHEBI:30616"/>
    </ligand>
</feature>
<keyword evidence="2" id="KW-0820">tRNA-binding</keyword>
<sequence>MNVSGIIVEYNPLHNGHVYHINKTKELTNCDVLICVMSGNFTQRGIPSSIDKWTKTKMALSSGVDLVLELPSIYSVSSAEFFAQGAVSLLNSLGIVDNICFGSEHGDINDIYNISNILLKEPVEYRLLLKNYLSKGITYPLARAKALYEYSTNSNMFISNLLLGNFLNSSNNILGIEYCKSLLKLNSSITPYTLKRIGSTYNSDFINNEFSSATAIRRFVKENGISTNFKDYVPYSVFTEIRNLYSKHTKFIFEDSMFPYIKYKSATSKNSFINLPDVSEGLDNRIIKSLQNNLTYASTLEDIKSKRYTYSRISRILCQYFIGFDHFDTTRLRSEPCPYARVLGFNSKGKSILKSIKTNSSIPLYTKISKKFNETLSLDIQSTRAYSILNRSIDPNSDFLTSPIIVK</sequence>
<accession>A0ABS6BWQ2</accession>
<gene>
    <name evidence="2" type="primary">tmcAL</name>
    <name evidence="3" type="ORF">KPL37_12455</name>
</gene>
<evidence type="ECO:0000256" key="2">
    <source>
        <dbReference type="HAMAP-Rule" id="MF_01539"/>
    </source>
</evidence>
<keyword evidence="1 2" id="KW-0819">tRNA processing</keyword>
<evidence type="ECO:0000313" key="3">
    <source>
        <dbReference type="EMBL" id="MBU3160557.1"/>
    </source>
</evidence>
<keyword evidence="2" id="KW-0963">Cytoplasm</keyword>
<comment type="caution">
    <text evidence="3">The sequence shown here is derived from an EMBL/GenBank/DDBJ whole genome shotgun (WGS) entry which is preliminary data.</text>
</comment>
<name>A0ABS6BWQ2_9CLOT</name>
<dbReference type="EMBL" id="JAHLDV010000029">
    <property type="protein sequence ID" value="MBU3160557.1"/>
    <property type="molecule type" value="Genomic_DNA"/>
</dbReference>
<dbReference type="PANTHER" id="PTHR37825">
    <property type="entry name" value="TRNA(MET) CYTIDINE ACETATE LIGASE"/>
    <property type="match status" value="1"/>
</dbReference>
<evidence type="ECO:0000313" key="4">
    <source>
        <dbReference type="Proteomes" id="UP000776252"/>
    </source>
</evidence>
<proteinExistence type="inferred from homology"/>
<protein>
    <recommendedName>
        <fullName evidence="2">tRNA(Met) cytidine acetate ligase</fullName>
        <ecNumber evidence="2">6.3.4.-</ecNumber>
    </recommendedName>
</protein>